<organism evidence="3 4">
    <name type="scientific">Saccharopolyspora flava</name>
    <dbReference type="NCBI Taxonomy" id="95161"/>
    <lineage>
        <taxon>Bacteria</taxon>
        <taxon>Bacillati</taxon>
        <taxon>Actinomycetota</taxon>
        <taxon>Actinomycetes</taxon>
        <taxon>Pseudonocardiales</taxon>
        <taxon>Pseudonocardiaceae</taxon>
        <taxon>Saccharopolyspora</taxon>
    </lineage>
</organism>
<feature type="compositionally biased region" description="Basic and acidic residues" evidence="1">
    <location>
        <begin position="185"/>
        <end position="207"/>
    </location>
</feature>
<keyword evidence="2" id="KW-0472">Membrane</keyword>
<dbReference type="AlphaFoldDB" id="A0A1I6P5H5"/>
<proteinExistence type="predicted"/>
<feature type="region of interest" description="Disordered" evidence="1">
    <location>
        <begin position="170"/>
        <end position="219"/>
    </location>
</feature>
<reference evidence="4" key="1">
    <citation type="submission" date="2016-10" db="EMBL/GenBank/DDBJ databases">
        <authorList>
            <person name="Varghese N."/>
            <person name="Submissions S."/>
        </authorList>
    </citation>
    <scope>NUCLEOTIDE SEQUENCE [LARGE SCALE GENOMIC DNA]</scope>
    <source>
        <strain evidence="4">DSM 44771</strain>
    </source>
</reference>
<keyword evidence="2" id="KW-0812">Transmembrane</keyword>
<feature type="transmembrane region" description="Helical" evidence="2">
    <location>
        <begin position="16"/>
        <end position="37"/>
    </location>
</feature>
<evidence type="ECO:0000313" key="3">
    <source>
        <dbReference type="EMBL" id="SFS35466.1"/>
    </source>
</evidence>
<evidence type="ECO:0000256" key="2">
    <source>
        <dbReference type="SAM" id="Phobius"/>
    </source>
</evidence>
<gene>
    <name evidence="3" type="ORF">SAMN05660874_00477</name>
</gene>
<name>A0A1I6P5H5_9PSEU</name>
<evidence type="ECO:0000256" key="1">
    <source>
        <dbReference type="SAM" id="MobiDB-lite"/>
    </source>
</evidence>
<dbReference type="Proteomes" id="UP000198852">
    <property type="component" value="Unassembled WGS sequence"/>
</dbReference>
<protein>
    <submittedName>
        <fullName evidence="3">Uncharacterized protein</fullName>
    </submittedName>
</protein>
<dbReference type="Pfam" id="PF19873">
    <property type="entry name" value="DUF6346"/>
    <property type="match status" value="1"/>
</dbReference>
<evidence type="ECO:0000313" key="4">
    <source>
        <dbReference type="Proteomes" id="UP000198852"/>
    </source>
</evidence>
<accession>A0A1I6P5H5</accession>
<dbReference type="STRING" id="95161.SAMN05660874_00477"/>
<dbReference type="RefSeq" id="WP_093413330.1">
    <property type="nucleotide sequence ID" value="NZ_FOZX01000001.1"/>
</dbReference>
<keyword evidence="4" id="KW-1185">Reference proteome</keyword>
<dbReference type="EMBL" id="FOZX01000001">
    <property type="protein sequence ID" value="SFS35466.1"/>
    <property type="molecule type" value="Genomic_DNA"/>
</dbReference>
<keyword evidence="2" id="KW-1133">Transmembrane helix</keyword>
<sequence>MSTSNSNNIGLRLTKMVLGLIVTACIVMLWPTIVFSFPEKADEQNATATVQSCEDTGPITRRGFGHNWDCRVRITDDESRKNWTTNIDMNFFSPEDVGKEKRLTWGHGGGRASTNTDTYVYTRAEGYPAGVRLLVSIVAAVVLLPPALWLLVKSVVWSFPQNEQRKFWEKIGGTSEQKAEKKRQKQAEDDRWRETQRRRAEQHEAAKAARKRAKEGGQS</sequence>
<dbReference type="InterPro" id="IPR045927">
    <property type="entry name" value="DUF6346"/>
</dbReference>
<feature type="transmembrane region" description="Helical" evidence="2">
    <location>
        <begin position="133"/>
        <end position="152"/>
    </location>
</feature>
<dbReference type="OrthoDB" id="3687650at2"/>